<feature type="compositionally biased region" description="Polar residues" evidence="1">
    <location>
        <begin position="318"/>
        <end position="337"/>
    </location>
</feature>
<keyword evidence="2" id="KW-0812">Transmembrane</keyword>
<accession>A0A1Y2H851</accession>
<protein>
    <submittedName>
        <fullName evidence="3">Uncharacterized protein</fullName>
    </submittedName>
</protein>
<feature type="transmembrane region" description="Helical" evidence="2">
    <location>
        <begin position="601"/>
        <end position="619"/>
    </location>
</feature>
<reference evidence="3 4" key="1">
    <citation type="submission" date="2016-07" db="EMBL/GenBank/DDBJ databases">
        <title>Pervasive Adenine N6-methylation of Active Genes in Fungi.</title>
        <authorList>
            <consortium name="DOE Joint Genome Institute"/>
            <person name="Mondo S.J."/>
            <person name="Dannebaum R.O."/>
            <person name="Kuo R.C."/>
            <person name="Labutti K."/>
            <person name="Haridas S."/>
            <person name="Kuo A."/>
            <person name="Salamov A."/>
            <person name="Ahrendt S.R."/>
            <person name="Lipzen A."/>
            <person name="Sullivan W."/>
            <person name="Andreopoulos W.B."/>
            <person name="Clum A."/>
            <person name="Lindquist E."/>
            <person name="Daum C."/>
            <person name="Ramamoorthy G.K."/>
            <person name="Gryganskyi A."/>
            <person name="Culley D."/>
            <person name="Magnuson J.K."/>
            <person name="James T.Y."/>
            <person name="O'Malley M.A."/>
            <person name="Stajich J.E."/>
            <person name="Spatafora J.W."/>
            <person name="Visel A."/>
            <person name="Grigoriev I.V."/>
        </authorList>
    </citation>
    <scope>NUCLEOTIDE SEQUENCE [LARGE SCALE GENOMIC DNA]</scope>
    <source>
        <strain evidence="3 4">PL171</strain>
    </source>
</reference>
<evidence type="ECO:0000313" key="4">
    <source>
        <dbReference type="Proteomes" id="UP000193411"/>
    </source>
</evidence>
<dbReference type="InterPro" id="IPR031537">
    <property type="entry name" value="DUF5092"/>
</dbReference>
<feature type="compositionally biased region" description="Polar residues" evidence="1">
    <location>
        <begin position="272"/>
        <end position="284"/>
    </location>
</feature>
<feature type="compositionally biased region" description="Polar residues" evidence="1">
    <location>
        <begin position="292"/>
        <end position="303"/>
    </location>
</feature>
<name>A0A1Y2H851_9FUNG</name>
<keyword evidence="2" id="KW-1133">Transmembrane helix</keyword>
<keyword evidence="2" id="KW-0472">Membrane</keyword>
<evidence type="ECO:0000256" key="1">
    <source>
        <dbReference type="SAM" id="MobiDB-lite"/>
    </source>
</evidence>
<dbReference type="EMBL" id="MCFL01000075">
    <property type="protein sequence ID" value="ORZ30760.1"/>
    <property type="molecule type" value="Genomic_DNA"/>
</dbReference>
<evidence type="ECO:0000256" key="2">
    <source>
        <dbReference type="SAM" id="Phobius"/>
    </source>
</evidence>
<feature type="region of interest" description="Disordered" evidence="1">
    <location>
        <begin position="478"/>
        <end position="497"/>
    </location>
</feature>
<feature type="region of interest" description="Disordered" evidence="1">
    <location>
        <begin position="142"/>
        <end position="222"/>
    </location>
</feature>
<evidence type="ECO:0000313" key="3">
    <source>
        <dbReference type="EMBL" id="ORZ30760.1"/>
    </source>
</evidence>
<keyword evidence="4" id="KW-1185">Reference proteome</keyword>
<proteinExistence type="predicted"/>
<dbReference type="Pfam" id="PF17010">
    <property type="entry name" value="DUF5092"/>
    <property type="match status" value="1"/>
</dbReference>
<feature type="compositionally biased region" description="Low complexity" evidence="1">
    <location>
        <begin position="478"/>
        <end position="495"/>
    </location>
</feature>
<dbReference type="Proteomes" id="UP000193411">
    <property type="component" value="Unassembled WGS sequence"/>
</dbReference>
<dbReference type="AlphaFoldDB" id="A0A1Y2H851"/>
<feature type="compositionally biased region" description="Polar residues" evidence="1">
    <location>
        <begin position="188"/>
        <end position="205"/>
    </location>
</feature>
<feature type="compositionally biased region" description="Low complexity" evidence="1">
    <location>
        <begin position="210"/>
        <end position="220"/>
    </location>
</feature>
<organism evidence="3 4">
    <name type="scientific">Catenaria anguillulae PL171</name>
    <dbReference type="NCBI Taxonomy" id="765915"/>
    <lineage>
        <taxon>Eukaryota</taxon>
        <taxon>Fungi</taxon>
        <taxon>Fungi incertae sedis</taxon>
        <taxon>Blastocladiomycota</taxon>
        <taxon>Blastocladiomycetes</taxon>
        <taxon>Blastocladiales</taxon>
        <taxon>Catenariaceae</taxon>
        <taxon>Catenaria</taxon>
    </lineage>
</organism>
<comment type="caution">
    <text evidence="3">The sequence shown here is derived from an EMBL/GenBank/DDBJ whole genome shotgun (WGS) entry which is preliminary data.</text>
</comment>
<feature type="compositionally biased region" description="Low complexity" evidence="1">
    <location>
        <begin position="253"/>
        <end position="265"/>
    </location>
</feature>
<gene>
    <name evidence="3" type="ORF">BCR44DRAFT_55719</name>
</gene>
<dbReference type="OrthoDB" id="2189509at2759"/>
<feature type="region of interest" description="Disordered" evidence="1">
    <location>
        <begin position="239"/>
        <end position="359"/>
    </location>
</feature>
<sequence>MDPSDPKFIRLFDISGTKVIDSVSTDYEDSFCLDAFGDLIKQHHSLTCAPPKNLKEGEEPPPVKQRAFILARVQTWDHKQPDKAFYSYYNAFHLNKLLFQTQVYLGKKLIHRIHVLNPLTNTDIIGNVLYFIARPRADGKDGLTPSLKPDPLSAPAAPGGSNIARTAPLIDSPTHPQPIPTPEKSLPSRPTSSKFIPGKINTSRIPNHPSGPTSAPAAASIDPMTPQTWTMKMQAVTELKEDGETSPTGPRKSSLSPGSLPPLGLKNAMRRMSNQVSRRMSLSPSRGGGASSGTYSPPSTSAPEASLLHTTQEKKQGRSFSLGNRSRPSPDSLSTTPAAAGHTAIASGSSGPKAGVQRRKTISQVQVHNVHASVKSPDGPIVINSHRSASAKVEIPAGTLTRFGVPVPASEIEAETPRTPPRRRRGMSLSNAGMDGGFAAWAAVQVNTPSPTRGAPAILEEDEEAAAAATATPDAVSGQAAAAASAPNAAAEPAAPMDPESIPAYDMVLFATDNDFLEQSKIRALFRENACAPEDAQLFEMPPVTSEGSPTSASPSGQDASQLTQVVFADDDALCEMCYPSPERIATMSPAWQTFHNCKCYFLALAFAFGIIFFVLMSLRNSASPATVPGTPNAGAG</sequence>